<keyword evidence="4" id="KW-1185">Reference proteome</keyword>
<evidence type="ECO:0000256" key="1">
    <source>
        <dbReference type="SAM" id="MobiDB-lite"/>
    </source>
</evidence>
<dbReference type="Proteomes" id="UP000023152">
    <property type="component" value="Unassembled WGS sequence"/>
</dbReference>
<reference evidence="3 4" key="1">
    <citation type="journal article" date="2013" name="Curr. Biol.">
        <title>The Genome of the Foraminiferan Reticulomyxa filosa.</title>
        <authorList>
            <person name="Glockner G."/>
            <person name="Hulsmann N."/>
            <person name="Schleicher M."/>
            <person name="Noegel A.A."/>
            <person name="Eichinger L."/>
            <person name="Gallinger C."/>
            <person name="Pawlowski J."/>
            <person name="Sierra R."/>
            <person name="Euteneuer U."/>
            <person name="Pillet L."/>
            <person name="Moustafa A."/>
            <person name="Platzer M."/>
            <person name="Groth M."/>
            <person name="Szafranski K."/>
            <person name="Schliwa M."/>
        </authorList>
    </citation>
    <scope>NUCLEOTIDE SEQUENCE [LARGE SCALE GENOMIC DNA]</scope>
</reference>
<accession>X6PG85</accession>
<evidence type="ECO:0000313" key="4">
    <source>
        <dbReference type="Proteomes" id="UP000023152"/>
    </source>
</evidence>
<feature type="compositionally biased region" description="Basic and acidic residues" evidence="1">
    <location>
        <begin position="170"/>
        <end position="194"/>
    </location>
</feature>
<name>X6PG85_RETFI</name>
<dbReference type="InterPro" id="IPR016187">
    <property type="entry name" value="CTDL_fold"/>
</dbReference>
<proteinExistence type="predicted"/>
<comment type="caution">
    <text evidence="3">The sequence shown here is derived from an EMBL/GenBank/DDBJ whole genome shotgun (WGS) entry which is preliminary data.</text>
</comment>
<dbReference type="AlphaFoldDB" id="X6PG85"/>
<sequence>MLSVVFLCLLNFFGCTRSAITAWSSTNFYLVYSTTNYSRRYFFKLTIAKTCLQKADDIQQNTQLGKHILHYSSEESELESLYGNNYNSKLGAAWIGLYWDPLRWLWEDGTTNNYMNGIYGPPLPGDTCAIFVKCLCYVYAVFTQKVALIYALRSKIANLQSNQATDDQEPNEKPDEKSNEKSNKKPDKKPDKTRQNPTKNPSCSCFEERERGKTIAIALQIRLLQIQTIKLI</sequence>
<evidence type="ECO:0000256" key="2">
    <source>
        <dbReference type="SAM" id="SignalP"/>
    </source>
</evidence>
<dbReference type="SUPFAM" id="SSF56436">
    <property type="entry name" value="C-type lectin-like"/>
    <property type="match status" value="1"/>
</dbReference>
<organism evidence="3 4">
    <name type="scientific">Reticulomyxa filosa</name>
    <dbReference type="NCBI Taxonomy" id="46433"/>
    <lineage>
        <taxon>Eukaryota</taxon>
        <taxon>Sar</taxon>
        <taxon>Rhizaria</taxon>
        <taxon>Retaria</taxon>
        <taxon>Foraminifera</taxon>
        <taxon>Monothalamids</taxon>
        <taxon>Reticulomyxidae</taxon>
        <taxon>Reticulomyxa</taxon>
    </lineage>
</organism>
<protein>
    <recommendedName>
        <fullName evidence="5">C-type lectin domain-containing protein</fullName>
    </recommendedName>
</protein>
<gene>
    <name evidence="3" type="ORF">RFI_00024</name>
</gene>
<evidence type="ECO:0000313" key="3">
    <source>
        <dbReference type="EMBL" id="ETO37039.1"/>
    </source>
</evidence>
<feature type="region of interest" description="Disordered" evidence="1">
    <location>
        <begin position="161"/>
        <end position="205"/>
    </location>
</feature>
<feature type="chain" id="PRO_5004975796" description="C-type lectin domain-containing protein" evidence="2">
    <location>
        <begin position="19"/>
        <end position="232"/>
    </location>
</feature>
<evidence type="ECO:0008006" key="5">
    <source>
        <dbReference type="Google" id="ProtNLM"/>
    </source>
</evidence>
<feature type="signal peptide" evidence="2">
    <location>
        <begin position="1"/>
        <end position="18"/>
    </location>
</feature>
<keyword evidence="2" id="KW-0732">Signal</keyword>
<dbReference type="EMBL" id="ASPP01000026">
    <property type="protein sequence ID" value="ETO37039.1"/>
    <property type="molecule type" value="Genomic_DNA"/>
</dbReference>